<evidence type="ECO:0000256" key="1">
    <source>
        <dbReference type="SAM" id="MobiDB-lite"/>
    </source>
</evidence>
<keyword evidence="3" id="KW-1185">Reference proteome</keyword>
<name>A0A0A0RT65_9CAUD</name>
<organism evidence="2 3">
    <name type="scientific">Streptomyces phage Jay2Jay</name>
    <dbReference type="NCBI Taxonomy" id="1556290"/>
    <lineage>
        <taxon>Viruses</taxon>
        <taxon>Duplodnaviria</taxon>
        <taxon>Heunggongvirae</taxon>
        <taxon>Uroviricota</taxon>
        <taxon>Caudoviricetes</taxon>
        <taxon>Stanwilliamsviridae</taxon>
        <taxon>Boydwoodruffvirinae</taxon>
        <taxon>Samistivirus</taxon>
        <taxon>Samistivirus jay2jay</taxon>
    </lineage>
</organism>
<dbReference type="RefSeq" id="YP_009225841.1">
    <property type="nucleotide sequence ID" value="NC_029098.1"/>
</dbReference>
<proteinExistence type="predicted"/>
<dbReference type="Proteomes" id="UP000030200">
    <property type="component" value="Segment"/>
</dbReference>
<dbReference type="OrthoDB" id="27458at10239"/>
<dbReference type="KEGG" id="vg:26796854"/>
<accession>A0A0A0RT65</accession>
<feature type="region of interest" description="Disordered" evidence="1">
    <location>
        <begin position="36"/>
        <end position="58"/>
    </location>
</feature>
<evidence type="ECO:0000313" key="3">
    <source>
        <dbReference type="Proteomes" id="UP000030200"/>
    </source>
</evidence>
<reference evidence="2 3" key="1">
    <citation type="submission" date="2014-09" db="EMBL/GenBank/DDBJ databases">
        <authorList>
            <person name="Gicewicz E.A."/>
            <person name="Hiryak K.M."/>
            <person name="Horoschock A.N."/>
            <person name="Kneeream E.R."/>
            <person name="Luchetta J."/>
            <person name="Mikolon A.R."/>
            <person name="Smith S.N."/>
            <person name="Svintozelskiy S."/>
            <person name="Yucha M.L."/>
            <person name="Manna D.P."/>
            <person name="Pidcock K.A."/>
            <person name="Laing C.E."/>
            <person name="Schaff J.E."/>
            <person name="Dashiell C.L."/>
            <person name="Macialek J.A."/>
            <person name="Anders K.R."/>
            <person name="Braun M.A."/>
            <person name="Delesalle V.A."/>
            <person name="Hughes L.E."/>
            <person name="Ware V.C."/>
            <person name="Bradley K.W."/>
            <person name="Barker L.P."/>
            <person name="Asai D.J."/>
            <person name="Bowman C.A."/>
            <person name="Russell D.A."/>
            <person name="Pope W.H."/>
            <person name="Jacobs-Sera D."/>
            <person name="Hendrix R.W."/>
            <person name="Hatfull G.F."/>
        </authorList>
    </citation>
    <scope>NUCLEOTIDE SEQUENCE [LARGE SCALE GENOMIC DNA]</scope>
</reference>
<gene>
    <name evidence="2" type="primary">125</name>
    <name evidence="2" type="ORF">PBI_JAY2JAY_125</name>
</gene>
<evidence type="ECO:0000313" key="2">
    <source>
        <dbReference type="EMBL" id="AIW02614.1"/>
    </source>
</evidence>
<dbReference type="EMBL" id="KM652554">
    <property type="protein sequence ID" value="AIW02614.1"/>
    <property type="molecule type" value="Genomic_DNA"/>
</dbReference>
<protein>
    <submittedName>
        <fullName evidence="2">Uncharacterized protein</fullName>
    </submittedName>
</protein>
<sequence length="58" mass="6581">MAIRFCPSCMQNVVTIVQKPNCKHCDTVTKPVDEKLPLPDEGEVNDLIGKRRKRDKNA</sequence>
<dbReference type="GeneID" id="26796854"/>